<evidence type="ECO:0000256" key="4">
    <source>
        <dbReference type="ARBA" id="ARBA00023163"/>
    </source>
</evidence>
<organism evidence="8 9">
    <name type="scientific">Aspergillus granulosus</name>
    <dbReference type="NCBI Taxonomy" id="176169"/>
    <lineage>
        <taxon>Eukaryota</taxon>
        <taxon>Fungi</taxon>
        <taxon>Dikarya</taxon>
        <taxon>Ascomycota</taxon>
        <taxon>Pezizomycotina</taxon>
        <taxon>Eurotiomycetes</taxon>
        <taxon>Eurotiomycetidae</taxon>
        <taxon>Eurotiales</taxon>
        <taxon>Aspergillaceae</taxon>
        <taxon>Aspergillus</taxon>
        <taxon>Aspergillus subgen. Nidulantes</taxon>
    </lineage>
</organism>
<dbReference type="InterPro" id="IPR001138">
    <property type="entry name" value="Zn2Cys6_DnaBD"/>
</dbReference>
<keyword evidence="9" id="KW-1185">Reference proteome</keyword>
<evidence type="ECO:0000256" key="5">
    <source>
        <dbReference type="ARBA" id="ARBA00023242"/>
    </source>
</evidence>
<keyword evidence="5" id="KW-0539">Nucleus</keyword>
<evidence type="ECO:0000256" key="3">
    <source>
        <dbReference type="ARBA" id="ARBA00023125"/>
    </source>
</evidence>
<dbReference type="Pfam" id="PF11951">
    <property type="entry name" value="Fungal_trans_2"/>
    <property type="match status" value="1"/>
</dbReference>
<keyword evidence="2" id="KW-0805">Transcription regulation</keyword>
<dbReference type="SUPFAM" id="SSF57701">
    <property type="entry name" value="Zn2/Cys6 DNA-binding domain"/>
    <property type="match status" value="1"/>
</dbReference>
<dbReference type="InterPro" id="IPR036864">
    <property type="entry name" value="Zn2-C6_fun-type_DNA-bd_sf"/>
</dbReference>
<dbReference type="PROSITE" id="PS00463">
    <property type="entry name" value="ZN2_CY6_FUNGAL_1"/>
    <property type="match status" value="1"/>
</dbReference>
<dbReference type="InterPro" id="IPR021858">
    <property type="entry name" value="Fun_TF"/>
</dbReference>
<dbReference type="Proteomes" id="UP001610334">
    <property type="component" value="Unassembled WGS sequence"/>
</dbReference>
<feature type="region of interest" description="Disordered" evidence="6">
    <location>
        <begin position="76"/>
        <end position="121"/>
    </location>
</feature>
<feature type="domain" description="Zn(2)-C6 fungal-type" evidence="7">
    <location>
        <begin position="39"/>
        <end position="67"/>
    </location>
</feature>
<evidence type="ECO:0000256" key="6">
    <source>
        <dbReference type="SAM" id="MobiDB-lite"/>
    </source>
</evidence>
<feature type="compositionally biased region" description="Pro residues" evidence="6">
    <location>
        <begin position="1"/>
        <end position="14"/>
    </location>
</feature>
<reference evidence="8 9" key="1">
    <citation type="submission" date="2024-07" db="EMBL/GenBank/DDBJ databases">
        <title>Section-level genome sequencing and comparative genomics of Aspergillus sections Usti and Cavernicolus.</title>
        <authorList>
            <consortium name="Lawrence Berkeley National Laboratory"/>
            <person name="Nybo J.L."/>
            <person name="Vesth T.C."/>
            <person name="Theobald S."/>
            <person name="Frisvad J.C."/>
            <person name="Larsen T.O."/>
            <person name="Kjaerboelling I."/>
            <person name="Rothschild-Mancinelli K."/>
            <person name="Lyhne E.K."/>
            <person name="Kogle M.E."/>
            <person name="Barry K."/>
            <person name="Clum A."/>
            <person name="Na H."/>
            <person name="Ledsgaard L."/>
            <person name="Lin J."/>
            <person name="Lipzen A."/>
            <person name="Kuo A."/>
            <person name="Riley R."/>
            <person name="Mondo S."/>
            <person name="Labutti K."/>
            <person name="Haridas S."/>
            <person name="Pangalinan J."/>
            <person name="Salamov A.A."/>
            <person name="Simmons B.A."/>
            <person name="Magnuson J.K."/>
            <person name="Chen J."/>
            <person name="Drula E."/>
            <person name="Henrissat B."/>
            <person name="Wiebenga A."/>
            <person name="Lubbers R.J."/>
            <person name="Gomes A.C."/>
            <person name="Makela M.R."/>
            <person name="Stajich J."/>
            <person name="Grigoriev I.V."/>
            <person name="Mortensen U.H."/>
            <person name="De Vries R.P."/>
            <person name="Baker S.E."/>
            <person name="Andersen M.R."/>
        </authorList>
    </citation>
    <scope>NUCLEOTIDE SEQUENCE [LARGE SCALE GENOMIC DNA]</scope>
    <source>
        <strain evidence="8 9">CBS 588.65</strain>
    </source>
</reference>
<dbReference type="Pfam" id="PF00172">
    <property type="entry name" value="Zn_clus"/>
    <property type="match status" value="1"/>
</dbReference>
<dbReference type="Gene3D" id="4.10.240.10">
    <property type="entry name" value="Zn(2)-C6 fungal-type DNA-binding domain"/>
    <property type="match status" value="1"/>
</dbReference>
<dbReference type="EMBL" id="JBFXLT010000056">
    <property type="protein sequence ID" value="KAL2811566.1"/>
    <property type="molecule type" value="Genomic_DNA"/>
</dbReference>
<keyword evidence="4" id="KW-0804">Transcription</keyword>
<feature type="region of interest" description="Disordered" evidence="6">
    <location>
        <begin position="1"/>
        <end position="31"/>
    </location>
</feature>
<sequence length="607" mass="68480">MVCDPVQPPQPPLSNDPSQSTQPEKKKRVRRWHHRGFTGCSTCRRRHVRCDEAFPSCKNCNRLGLECDGSQGRMTFKVYGPPPPTEQPSSKEREKASSRANQRRANKEHSGDEGVDGLVVSPTTAPDLQPITFRFEDTVLSCASFAVEKKKVKQEQGEDVIDLALVPTTGNPNRKPIQFLFEHYKPSISSLNSWEGRYYTHFIDEVSTLLLIYDNSMSINPFRRCFPDLSQSSPSMASAMEALGALHLANTSSGQQRNGHFQHAMGKYGEVVKSFRTRYNDAGQHPRLPDFATCLLLALFEMMDSQHHNWAIHLKGAREIYRAMFTPNSDPAQEANRVAEMNHPLRPFLVSLLSYLDVAGACATSDGTVVEGSYWQTLGGGWEYNLGIPSLSPNDTSPANGVLGDLRQSWSVMMEIQAAISSFGKAKQHGWMTPEQQDTVYSDLLQRLVQWRLAAPECLQKLGDLDDESLARYPHPDGLEYVGCIEAYEKATNIYLHKVAAADRPDIQPQRELLAALCTRTLSLIRKLAKDVGRLAIPWPLFIAGRESRDEREQKFVREMMLDMQRYGFKNVEKGLEELEKAWFKQRAFPEGWLDTMDDVRSAILIP</sequence>
<keyword evidence="3" id="KW-0238">DNA-binding</keyword>
<evidence type="ECO:0000313" key="9">
    <source>
        <dbReference type="Proteomes" id="UP001610334"/>
    </source>
</evidence>
<gene>
    <name evidence="8" type="ORF">BJX63DRAFT_443989</name>
</gene>
<evidence type="ECO:0000313" key="8">
    <source>
        <dbReference type="EMBL" id="KAL2811566.1"/>
    </source>
</evidence>
<accession>A0ABR4H7Y3</accession>
<evidence type="ECO:0000256" key="2">
    <source>
        <dbReference type="ARBA" id="ARBA00023015"/>
    </source>
</evidence>
<evidence type="ECO:0000259" key="7">
    <source>
        <dbReference type="PROSITE" id="PS50048"/>
    </source>
</evidence>
<dbReference type="PANTHER" id="PTHR37534">
    <property type="entry name" value="TRANSCRIPTIONAL ACTIVATOR PROTEIN UGA3"/>
    <property type="match status" value="1"/>
</dbReference>
<dbReference type="CDD" id="cd00067">
    <property type="entry name" value="GAL4"/>
    <property type="match status" value="1"/>
</dbReference>
<name>A0ABR4H7Y3_9EURO</name>
<dbReference type="PANTHER" id="PTHR37534:SF41">
    <property type="entry name" value="SFGA"/>
    <property type="match status" value="1"/>
</dbReference>
<dbReference type="PROSITE" id="PS50048">
    <property type="entry name" value="ZN2_CY6_FUNGAL_2"/>
    <property type="match status" value="1"/>
</dbReference>
<comment type="subcellular location">
    <subcellularLocation>
        <location evidence="1">Nucleus</location>
    </subcellularLocation>
</comment>
<proteinExistence type="predicted"/>
<comment type="caution">
    <text evidence="8">The sequence shown here is derived from an EMBL/GenBank/DDBJ whole genome shotgun (WGS) entry which is preliminary data.</text>
</comment>
<protein>
    <submittedName>
        <fullName evidence="8">C6 transcription factor</fullName>
    </submittedName>
</protein>
<dbReference type="SMART" id="SM00066">
    <property type="entry name" value="GAL4"/>
    <property type="match status" value="1"/>
</dbReference>
<evidence type="ECO:0000256" key="1">
    <source>
        <dbReference type="ARBA" id="ARBA00004123"/>
    </source>
</evidence>